<comment type="similarity">
    <text evidence="2 11 12">Belongs to the ATPase A chain family.</text>
</comment>
<evidence type="ECO:0000256" key="3">
    <source>
        <dbReference type="ARBA" id="ARBA00022448"/>
    </source>
</evidence>
<protein>
    <recommendedName>
        <fullName evidence="11 12">ATP synthase subunit a</fullName>
    </recommendedName>
    <alternativeName>
        <fullName evidence="11">ATP synthase F0 sector subunit a</fullName>
    </alternativeName>
    <alternativeName>
        <fullName evidence="11">F-ATPase subunit 6</fullName>
    </alternativeName>
</protein>
<dbReference type="PROSITE" id="PS00449">
    <property type="entry name" value="ATPASE_A"/>
    <property type="match status" value="1"/>
</dbReference>
<evidence type="ECO:0000256" key="11">
    <source>
        <dbReference type="HAMAP-Rule" id="MF_01393"/>
    </source>
</evidence>
<dbReference type="GO" id="GO:0046933">
    <property type="term" value="F:proton-transporting ATP synthase activity, rotational mechanism"/>
    <property type="evidence" value="ECO:0007669"/>
    <property type="project" value="UniProtKB-UniRule"/>
</dbReference>
<dbReference type="NCBIfam" id="TIGR01131">
    <property type="entry name" value="ATP_synt_6_or_A"/>
    <property type="match status" value="1"/>
</dbReference>
<feature type="transmembrane region" description="Helical" evidence="11">
    <location>
        <begin position="57"/>
        <end position="77"/>
    </location>
</feature>
<feature type="transmembrane region" description="Helical" evidence="11">
    <location>
        <begin position="182"/>
        <end position="207"/>
    </location>
</feature>
<dbReference type="PRINTS" id="PR00123">
    <property type="entry name" value="ATPASEA"/>
</dbReference>
<organism evidence="13 15">
    <name type="scientific">Mumia zhuanghuii</name>
    <dbReference type="NCBI Taxonomy" id="2585211"/>
    <lineage>
        <taxon>Bacteria</taxon>
        <taxon>Bacillati</taxon>
        <taxon>Actinomycetota</taxon>
        <taxon>Actinomycetes</taxon>
        <taxon>Propionibacteriales</taxon>
        <taxon>Nocardioidaceae</taxon>
        <taxon>Mumia</taxon>
    </lineage>
</organism>
<comment type="caution">
    <text evidence="13">The sequence shown here is derived from an EMBL/GenBank/DDBJ whole genome shotgun (WGS) entry which is preliminary data.</text>
</comment>
<dbReference type="OrthoDB" id="9809130at2"/>
<dbReference type="Gene3D" id="1.20.120.220">
    <property type="entry name" value="ATP synthase, F0 complex, subunit A"/>
    <property type="match status" value="1"/>
</dbReference>
<feature type="transmembrane region" description="Helical" evidence="11">
    <location>
        <begin position="125"/>
        <end position="144"/>
    </location>
</feature>
<dbReference type="PANTHER" id="PTHR11410:SF0">
    <property type="entry name" value="ATP SYNTHASE SUBUNIT A"/>
    <property type="match status" value="1"/>
</dbReference>
<dbReference type="HAMAP" id="MF_01393">
    <property type="entry name" value="ATP_synth_a_bact"/>
    <property type="match status" value="1"/>
</dbReference>
<evidence type="ECO:0000313" key="14">
    <source>
        <dbReference type="EMBL" id="TNC43077.1"/>
    </source>
</evidence>
<keyword evidence="9 11" id="KW-0472">Membrane</keyword>
<evidence type="ECO:0000256" key="1">
    <source>
        <dbReference type="ARBA" id="ARBA00004141"/>
    </source>
</evidence>
<evidence type="ECO:0000313" key="15">
    <source>
        <dbReference type="Proteomes" id="UP000306740"/>
    </source>
</evidence>
<gene>
    <name evidence="11 13" type="primary">atpB</name>
    <name evidence="14" type="ORF">FHE65_19445</name>
    <name evidence="13" type="ORF">FHE65_19710</name>
</gene>
<evidence type="ECO:0000256" key="12">
    <source>
        <dbReference type="RuleBase" id="RU000483"/>
    </source>
</evidence>
<sequence length="228" mass="24847">MVLYVLSAVLIFGVFYAASRRAAVVPGKMQFAGEYAYNFVRNSIARDSIGSADFMKFVPYLTALFFLILVNNYYGLLPVLQFPTFSHSGYAYGLAALTWILYNGVGIAKHGVGGYFKLQTVPGGVTGPILLLIVPLEFMSNILVRPVTLALRLFANMFAGHLLLILFTLGGSYLVFDSGNILYAPVGVIAWLLAIAVSFLEALVMFLQAYVFTLLTAQYIGGALADEH</sequence>
<dbReference type="GO" id="GO:0005886">
    <property type="term" value="C:plasma membrane"/>
    <property type="evidence" value="ECO:0007669"/>
    <property type="project" value="UniProtKB-SubCell"/>
</dbReference>
<evidence type="ECO:0000256" key="10">
    <source>
        <dbReference type="ARBA" id="ARBA00023310"/>
    </source>
</evidence>
<evidence type="ECO:0000256" key="4">
    <source>
        <dbReference type="ARBA" id="ARBA00022547"/>
    </source>
</evidence>
<evidence type="ECO:0000256" key="8">
    <source>
        <dbReference type="ARBA" id="ARBA00023065"/>
    </source>
</evidence>
<reference evidence="13 15" key="1">
    <citation type="submission" date="2019-05" db="EMBL/GenBank/DDBJ databases">
        <title>Mumia sp. nov., isolated from the intestinal contents of plateau pika (Ochotona curzoniae) in the Qinghai-Tibet plateau of China.</title>
        <authorList>
            <person name="Tian Z."/>
        </authorList>
    </citation>
    <scope>NUCLEOTIDE SEQUENCE [LARGE SCALE GENOMIC DNA]</scope>
    <source>
        <strain evidence="15">527</strain>
        <strain evidence="13">Z527</strain>
    </source>
</reference>
<keyword evidence="5 11" id="KW-0812">Transmembrane</keyword>
<dbReference type="GO" id="GO:0045259">
    <property type="term" value="C:proton-transporting ATP synthase complex"/>
    <property type="evidence" value="ECO:0007669"/>
    <property type="project" value="UniProtKB-KW"/>
</dbReference>
<evidence type="ECO:0000256" key="5">
    <source>
        <dbReference type="ARBA" id="ARBA00022692"/>
    </source>
</evidence>
<proteinExistence type="inferred from homology"/>
<dbReference type="InterPro" id="IPR035908">
    <property type="entry name" value="F0_ATP_A_sf"/>
</dbReference>
<dbReference type="SUPFAM" id="SSF81336">
    <property type="entry name" value="F1F0 ATP synthase subunit A"/>
    <property type="match status" value="1"/>
</dbReference>
<evidence type="ECO:0000256" key="2">
    <source>
        <dbReference type="ARBA" id="ARBA00006810"/>
    </source>
</evidence>
<dbReference type="Proteomes" id="UP000306740">
    <property type="component" value="Unassembled WGS sequence"/>
</dbReference>
<dbReference type="InterPro" id="IPR023011">
    <property type="entry name" value="ATP_synth_F0_asu_AS"/>
</dbReference>
<evidence type="ECO:0000256" key="6">
    <source>
        <dbReference type="ARBA" id="ARBA00022781"/>
    </source>
</evidence>
<keyword evidence="8 11" id="KW-0406">Ion transport</keyword>
<dbReference type="InterPro" id="IPR000568">
    <property type="entry name" value="ATP_synth_F0_asu"/>
</dbReference>
<dbReference type="AlphaFoldDB" id="A0A5C4MI33"/>
<keyword evidence="10 11" id="KW-0066">ATP synthesis</keyword>
<evidence type="ECO:0000313" key="13">
    <source>
        <dbReference type="EMBL" id="TNC42930.1"/>
    </source>
</evidence>
<accession>A0A5C4MI33</accession>
<keyword evidence="3 11" id="KW-0813">Transport</keyword>
<dbReference type="Pfam" id="PF00119">
    <property type="entry name" value="ATP-synt_A"/>
    <property type="match status" value="1"/>
</dbReference>
<feature type="transmembrane region" description="Helical" evidence="11">
    <location>
        <begin position="153"/>
        <end position="176"/>
    </location>
</feature>
<evidence type="ECO:0000256" key="9">
    <source>
        <dbReference type="ARBA" id="ARBA00023136"/>
    </source>
</evidence>
<dbReference type="InterPro" id="IPR045083">
    <property type="entry name" value="ATP_synth_F0_asu_bact/mt"/>
</dbReference>
<keyword evidence="4 11" id="KW-0138">CF(0)</keyword>
<keyword evidence="11" id="KW-1003">Cell membrane</keyword>
<feature type="transmembrane region" description="Helical" evidence="11">
    <location>
        <begin position="89"/>
        <end position="105"/>
    </location>
</feature>
<keyword evidence="6 11" id="KW-0375">Hydrogen ion transport</keyword>
<dbReference type="CDD" id="cd00310">
    <property type="entry name" value="ATP-synt_Fo_a_6"/>
    <property type="match status" value="1"/>
</dbReference>
<dbReference type="EMBL" id="VDFR01000089">
    <property type="protein sequence ID" value="TNC43077.1"/>
    <property type="molecule type" value="Genomic_DNA"/>
</dbReference>
<dbReference type="PANTHER" id="PTHR11410">
    <property type="entry name" value="ATP SYNTHASE SUBUNIT A"/>
    <property type="match status" value="1"/>
</dbReference>
<comment type="subcellular location">
    <subcellularLocation>
        <location evidence="11 12">Cell membrane</location>
        <topology evidence="11 12">Multi-pass membrane protein</topology>
    </subcellularLocation>
    <subcellularLocation>
        <location evidence="1">Membrane</location>
        <topology evidence="1">Multi-pass membrane protein</topology>
    </subcellularLocation>
</comment>
<name>A0A5C4MI33_9ACTN</name>
<comment type="function">
    <text evidence="11 12">Key component of the proton channel; it plays a direct role in the translocation of protons across the membrane.</text>
</comment>
<keyword evidence="7 11" id="KW-1133">Transmembrane helix</keyword>
<evidence type="ECO:0000256" key="7">
    <source>
        <dbReference type="ARBA" id="ARBA00022989"/>
    </source>
</evidence>
<dbReference type="EMBL" id="VDFR01000090">
    <property type="protein sequence ID" value="TNC42930.1"/>
    <property type="molecule type" value="Genomic_DNA"/>
</dbReference>